<gene>
    <name evidence="1" type="ORF">SAMN05444274_107208</name>
</gene>
<dbReference type="Proteomes" id="UP000184164">
    <property type="component" value="Unassembled WGS sequence"/>
</dbReference>
<dbReference type="Pfam" id="PF10962">
    <property type="entry name" value="DUF2764"/>
    <property type="match status" value="1"/>
</dbReference>
<evidence type="ECO:0000313" key="2">
    <source>
        <dbReference type="Proteomes" id="UP000184164"/>
    </source>
</evidence>
<dbReference type="OrthoDB" id="9813754at2"/>
<proteinExistence type="predicted"/>
<evidence type="ECO:0008006" key="3">
    <source>
        <dbReference type="Google" id="ProtNLM"/>
    </source>
</evidence>
<name>A0A1M5DQM0_9BACT</name>
<organism evidence="1 2">
    <name type="scientific">Mariniphaga anaerophila</name>
    <dbReference type="NCBI Taxonomy" id="1484053"/>
    <lineage>
        <taxon>Bacteria</taxon>
        <taxon>Pseudomonadati</taxon>
        <taxon>Bacteroidota</taxon>
        <taxon>Bacteroidia</taxon>
        <taxon>Marinilabiliales</taxon>
        <taxon>Prolixibacteraceae</taxon>
        <taxon>Mariniphaga</taxon>
    </lineage>
</organism>
<dbReference type="RefSeq" id="WP_073002804.1">
    <property type="nucleotide sequence ID" value="NZ_FQUM01000007.1"/>
</dbReference>
<sequence>MNKRNYYCLVAGLPDLIPDDKKLHFSSVKLRSYLQEELHPADFEVVKMFYLPWDHENLINLLYEKEFDWDERGNYSREDLEQFGDKKQIELIDATVFPSYFMDFVELFYNDHEALPKSAAVKFFAEKWYEALAGSGNQFVAGLGKFKQNMANIMLALNGRKHNIPFEEAIIGDDEVTHALKKSRSRDFGLAGEISDIENIVQIFDMENLLDRELKLDNHTWHYIDENTFFNYFTIEKVLGFVQKVFIVERWFELDKEKGQQIFSQLLEEIQSNFEFPEEFAITYGKR</sequence>
<protein>
    <recommendedName>
        <fullName evidence="3">DUF2764 domain-containing protein</fullName>
    </recommendedName>
</protein>
<dbReference type="AlphaFoldDB" id="A0A1M5DQM0"/>
<reference evidence="1 2" key="1">
    <citation type="submission" date="2016-11" db="EMBL/GenBank/DDBJ databases">
        <authorList>
            <person name="Jaros S."/>
            <person name="Januszkiewicz K."/>
            <person name="Wedrychowicz H."/>
        </authorList>
    </citation>
    <scope>NUCLEOTIDE SEQUENCE [LARGE SCALE GENOMIC DNA]</scope>
    <source>
        <strain evidence="1 2">DSM 26910</strain>
    </source>
</reference>
<dbReference type="InterPro" id="IPR024492">
    <property type="entry name" value="DUF2764"/>
</dbReference>
<accession>A0A1M5DQM0</accession>
<keyword evidence="2" id="KW-1185">Reference proteome</keyword>
<dbReference type="EMBL" id="FQUM01000007">
    <property type="protein sequence ID" value="SHF69287.1"/>
    <property type="molecule type" value="Genomic_DNA"/>
</dbReference>
<evidence type="ECO:0000313" key="1">
    <source>
        <dbReference type="EMBL" id="SHF69287.1"/>
    </source>
</evidence>
<dbReference type="STRING" id="1484053.SAMN05444274_107208"/>